<dbReference type="Proteomes" id="UP000273982">
    <property type="component" value="Chromosome"/>
</dbReference>
<keyword evidence="1" id="KW-0812">Transmembrane</keyword>
<gene>
    <name evidence="2" type="ORF">EHO51_06045</name>
</gene>
<proteinExistence type="predicted"/>
<name>A0A3G8M2X9_9HYPH</name>
<keyword evidence="1" id="KW-0472">Membrane</keyword>
<evidence type="ECO:0000313" key="2">
    <source>
        <dbReference type="EMBL" id="AZG76323.1"/>
    </source>
</evidence>
<organism evidence="2 3">
    <name type="scientific">Methylocystis rosea</name>
    <dbReference type="NCBI Taxonomy" id="173366"/>
    <lineage>
        <taxon>Bacteria</taxon>
        <taxon>Pseudomonadati</taxon>
        <taxon>Pseudomonadota</taxon>
        <taxon>Alphaproteobacteria</taxon>
        <taxon>Hyphomicrobiales</taxon>
        <taxon>Methylocystaceae</taxon>
        <taxon>Methylocystis</taxon>
    </lineage>
</organism>
<keyword evidence="1" id="KW-1133">Transmembrane helix</keyword>
<accession>A0A3G8M2X9</accession>
<dbReference type="RefSeq" id="WP_124738140.1">
    <property type="nucleotide sequence ID" value="NZ_CP034086.1"/>
</dbReference>
<sequence>MAMVDDAKIRSATPAAVVEMARVLPIGRDVAERLLSDDRIVGVWRELGRREPLPLAVNDRYLLNHWDIDDRHVSPQDRACAALFAFVVIEFAQKRTIITSAHAQASVAMWGDVVKCCRSVPEHDTANNADLARSLAVVAKYFEDRASVFDPKSPYFLSRSARERSDDETRARVRALGRMMHKIYGSFLYGTLATMATVALGLEDEIARKSAENWCSDLLAGEDHSAAAR</sequence>
<evidence type="ECO:0000313" key="3">
    <source>
        <dbReference type="Proteomes" id="UP000273982"/>
    </source>
</evidence>
<feature type="transmembrane region" description="Helical" evidence="1">
    <location>
        <begin position="183"/>
        <end position="202"/>
    </location>
</feature>
<dbReference type="AlphaFoldDB" id="A0A3G8M2X9"/>
<dbReference type="KEGG" id="mros:EHO51_06045"/>
<dbReference type="EMBL" id="CP034086">
    <property type="protein sequence ID" value="AZG76323.1"/>
    <property type="molecule type" value="Genomic_DNA"/>
</dbReference>
<protein>
    <submittedName>
        <fullName evidence="2">Uncharacterized protein</fullName>
    </submittedName>
</protein>
<reference evidence="2 3" key="1">
    <citation type="submission" date="2018-11" db="EMBL/GenBank/DDBJ databases">
        <title>Genome squencing of methanotrophic bacteria isolated from alkaline groundwater in Korea.</title>
        <authorList>
            <person name="Nguyen L.N."/>
        </authorList>
    </citation>
    <scope>NUCLEOTIDE SEQUENCE [LARGE SCALE GENOMIC DNA]</scope>
    <source>
        <strain evidence="2 3">GW6</strain>
    </source>
</reference>
<evidence type="ECO:0000256" key="1">
    <source>
        <dbReference type="SAM" id="Phobius"/>
    </source>
</evidence>